<proteinExistence type="predicted"/>
<dbReference type="InterPro" id="IPR012349">
    <property type="entry name" value="Split_barrel_FMN-bd"/>
</dbReference>
<evidence type="ECO:0000256" key="1">
    <source>
        <dbReference type="SAM" id="MobiDB-lite"/>
    </source>
</evidence>
<sequence>MPTTTTFPPWRSLLQASLKQGFDHGPNAVFGVFYNGTIDTNACPIELAYAQLATIGTDGFPRNRTIVVRGFLGEHEPHPQLTNFLAGQVITDASEKQQQLEAIQRLGQGSSELLVSSTHLKSNKMRELQRDSHCEVCWYFDSTHEQYRLRGQMFTITSPTYYGHDMQAQQQQQATLRYLEAYRYRSNAPDPSHIVASNDTRQLMDWEVMRVNQFFHLKPELRSGFSYDYTGQPWQVIAQSEYPVARSQLQLTRLCVNPEETVKGSLSQPEPAIPISTSSDGNSCTARANATTGSVDLPASKSCFMSNPALLGQVQHALENFVLLVFKVDTVDHVQLNTRPATRTFYMQPHQIPKAWQTRVLG</sequence>
<name>A0A9W8B6U2_9FUNG</name>
<dbReference type="Pfam" id="PF12766">
    <property type="entry name" value="Pyridox_oxase_2"/>
    <property type="match status" value="1"/>
</dbReference>
<dbReference type="EMBL" id="JANBQB010000252">
    <property type="protein sequence ID" value="KAJ1978848.1"/>
    <property type="molecule type" value="Genomic_DNA"/>
</dbReference>
<gene>
    <name evidence="3" type="ORF">H4R34_003052</name>
</gene>
<keyword evidence="4" id="KW-1185">Reference proteome</keyword>
<reference evidence="3" key="1">
    <citation type="submission" date="2022-07" db="EMBL/GenBank/DDBJ databases">
        <title>Phylogenomic reconstructions and comparative analyses of Kickxellomycotina fungi.</title>
        <authorList>
            <person name="Reynolds N.K."/>
            <person name="Stajich J.E."/>
            <person name="Barry K."/>
            <person name="Grigoriev I.V."/>
            <person name="Crous P."/>
            <person name="Smith M.E."/>
        </authorList>
    </citation>
    <scope>NUCLEOTIDE SEQUENCE</scope>
    <source>
        <strain evidence="3">RSA 567</strain>
    </source>
</reference>
<organism evidence="3 4">
    <name type="scientific">Dimargaris verticillata</name>
    <dbReference type="NCBI Taxonomy" id="2761393"/>
    <lineage>
        <taxon>Eukaryota</taxon>
        <taxon>Fungi</taxon>
        <taxon>Fungi incertae sedis</taxon>
        <taxon>Zoopagomycota</taxon>
        <taxon>Kickxellomycotina</taxon>
        <taxon>Dimargaritomycetes</taxon>
        <taxon>Dimargaritales</taxon>
        <taxon>Dimargaritaceae</taxon>
        <taxon>Dimargaris</taxon>
    </lineage>
</organism>
<dbReference type="PANTHER" id="PTHR28243:SF1">
    <property type="entry name" value="PYRIDOXAMINE 5'-PHOSPHATE OXIDASE ALR4036 FAMILY FMN-BINDING DOMAIN-CONTAINING PROTEIN"/>
    <property type="match status" value="1"/>
</dbReference>
<dbReference type="AlphaFoldDB" id="A0A9W8B6U2"/>
<feature type="region of interest" description="Disordered" evidence="1">
    <location>
        <begin position="263"/>
        <end position="284"/>
    </location>
</feature>
<evidence type="ECO:0000259" key="2">
    <source>
        <dbReference type="Pfam" id="PF12766"/>
    </source>
</evidence>
<accession>A0A9W8B6U2</accession>
<protein>
    <recommendedName>
        <fullName evidence="2">Pyridoxamine 5'-phosphate oxidase Alr4036 family FMN-binding domain-containing protein</fullName>
    </recommendedName>
</protein>
<dbReference type="InterPro" id="IPR024624">
    <property type="entry name" value="Pyridox_Oxase_Alr4036_FMN-bd"/>
</dbReference>
<evidence type="ECO:0000313" key="4">
    <source>
        <dbReference type="Proteomes" id="UP001151582"/>
    </source>
</evidence>
<dbReference type="PANTHER" id="PTHR28243">
    <property type="entry name" value="AGL049CP"/>
    <property type="match status" value="1"/>
</dbReference>
<feature type="compositionally biased region" description="Polar residues" evidence="1">
    <location>
        <begin position="275"/>
        <end position="284"/>
    </location>
</feature>
<dbReference type="Gene3D" id="2.30.110.10">
    <property type="entry name" value="Electron Transport, Fmn-binding Protein, Chain A"/>
    <property type="match status" value="1"/>
</dbReference>
<dbReference type="Proteomes" id="UP001151582">
    <property type="component" value="Unassembled WGS sequence"/>
</dbReference>
<dbReference type="SUPFAM" id="SSF50475">
    <property type="entry name" value="FMN-binding split barrel"/>
    <property type="match status" value="1"/>
</dbReference>
<dbReference type="OrthoDB" id="434253at2759"/>
<evidence type="ECO:0000313" key="3">
    <source>
        <dbReference type="EMBL" id="KAJ1978848.1"/>
    </source>
</evidence>
<comment type="caution">
    <text evidence="3">The sequence shown here is derived from an EMBL/GenBank/DDBJ whole genome shotgun (WGS) entry which is preliminary data.</text>
</comment>
<dbReference type="GO" id="GO:0010181">
    <property type="term" value="F:FMN binding"/>
    <property type="evidence" value="ECO:0007669"/>
    <property type="project" value="InterPro"/>
</dbReference>
<feature type="domain" description="Pyridoxamine 5'-phosphate oxidase Alr4036 family FMN-binding" evidence="2">
    <location>
        <begin position="46"/>
        <end position="156"/>
    </location>
</feature>